<dbReference type="Pfam" id="PF01614">
    <property type="entry name" value="IclR_C"/>
    <property type="match status" value="1"/>
</dbReference>
<dbReference type="GO" id="GO:0003677">
    <property type="term" value="F:DNA binding"/>
    <property type="evidence" value="ECO:0007669"/>
    <property type="project" value="UniProtKB-KW"/>
</dbReference>
<dbReference type="SUPFAM" id="SSF55781">
    <property type="entry name" value="GAF domain-like"/>
    <property type="match status" value="1"/>
</dbReference>
<dbReference type="SMART" id="SM00346">
    <property type="entry name" value="HTH_ICLR"/>
    <property type="match status" value="1"/>
</dbReference>
<evidence type="ECO:0000256" key="2">
    <source>
        <dbReference type="ARBA" id="ARBA00023125"/>
    </source>
</evidence>
<dbReference type="GO" id="GO:0045892">
    <property type="term" value="P:negative regulation of DNA-templated transcription"/>
    <property type="evidence" value="ECO:0007669"/>
    <property type="project" value="TreeGrafter"/>
</dbReference>
<dbReference type="PANTHER" id="PTHR30136:SF39">
    <property type="entry name" value="TRANSCRIPTIONAL REGULATORY PROTEIN"/>
    <property type="match status" value="1"/>
</dbReference>
<evidence type="ECO:0000259" key="6">
    <source>
        <dbReference type="PROSITE" id="PS51078"/>
    </source>
</evidence>
<reference evidence="7 8" key="1">
    <citation type="submission" date="2014-12" db="EMBL/GenBank/DDBJ databases">
        <title>Genome sequencing of Arthrobacter phenanthrenivorans SWC37.</title>
        <authorList>
            <person name="Tan P.W."/>
            <person name="Chan K.-G."/>
        </authorList>
    </citation>
    <scope>NUCLEOTIDE SEQUENCE [LARGE SCALE GENOMIC DNA]</scope>
    <source>
        <strain evidence="7 8">SWC37</strain>
    </source>
</reference>
<evidence type="ECO:0000256" key="1">
    <source>
        <dbReference type="ARBA" id="ARBA00023015"/>
    </source>
</evidence>
<dbReference type="Gene3D" id="3.30.450.40">
    <property type="match status" value="1"/>
</dbReference>
<keyword evidence="1" id="KW-0805">Transcription regulation</keyword>
<proteinExistence type="predicted"/>
<name>A0A0B4DGM4_PSEPS</name>
<keyword evidence="3" id="KW-0804">Transcription</keyword>
<evidence type="ECO:0000256" key="3">
    <source>
        <dbReference type="ARBA" id="ARBA00023163"/>
    </source>
</evidence>
<dbReference type="SUPFAM" id="SSF46785">
    <property type="entry name" value="Winged helix' DNA-binding domain"/>
    <property type="match status" value="1"/>
</dbReference>
<feature type="compositionally biased region" description="Low complexity" evidence="4">
    <location>
        <begin position="1"/>
        <end position="13"/>
    </location>
</feature>
<dbReference type="Gene3D" id="1.10.10.10">
    <property type="entry name" value="Winged helix-like DNA-binding domain superfamily/Winged helix DNA-binding domain"/>
    <property type="match status" value="1"/>
</dbReference>
<dbReference type="InterPro" id="IPR014757">
    <property type="entry name" value="Tscrpt_reg_IclR_C"/>
</dbReference>
<dbReference type="InterPro" id="IPR050707">
    <property type="entry name" value="HTH_MetabolicPath_Reg"/>
</dbReference>
<dbReference type="PROSITE" id="PS51077">
    <property type="entry name" value="HTH_ICLR"/>
    <property type="match status" value="1"/>
</dbReference>
<dbReference type="InterPro" id="IPR036390">
    <property type="entry name" value="WH_DNA-bd_sf"/>
</dbReference>
<keyword evidence="2" id="KW-0238">DNA-binding</keyword>
<dbReference type="GO" id="GO:0003700">
    <property type="term" value="F:DNA-binding transcription factor activity"/>
    <property type="evidence" value="ECO:0007669"/>
    <property type="project" value="TreeGrafter"/>
</dbReference>
<dbReference type="PROSITE" id="PS51078">
    <property type="entry name" value="ICLR_ED"/>
    <property type="match status" value="1"/>
</dbReference>
<evidence type="ECO:0000313" key="8">
    <source>
        <dbReference type="Proteomes" id="UP000031196"/>
    </source>
</evidence>
<evidence type="ECO:0000256" key="4">
    <source>
        <dbReference type="SAM" id="MobiDB-lite"/>
    </source>
</evidence>
<feature type="region of interest" description="Disordered" evidence="4">
    <location>
        <begin position="1"/>
        <end position="23"/>
    </location>
</feature>
<evidence type="ECO:0000259" key="5">
    <source>
        <dbReference type="PROSITE" id="PS51077"/>
    </source>
</evidence>
<dbReference type="EMBL" id="JWTB01000027">
    <property type="protein sequence ID" value="KIC65881.1"/>
    <property type="molecule type" value="Genomic_DNA"/>
</dbReference>
<dbReference type="RefSeq" id="WP_043453919.1">
    <property type="nucleotide sequence ID" value="NZ_JWTB01000027.1"/>
</dbReference>
<dbReference type="InterPro" id="IPR029016">
    <property type="entry name" value="GAF-like_dom_sf"/>
</dbReference>
<dbReference type="AlphaFoldDB" id="A0A0B4DGM4"/>
<feature type="domain" description="IclR-ED" evidence="6">
    <location>
        <begin position="82"/>
        <end position="263"/>
    </location>
</feature>
<accession>A0A0B4DGM4</accession>
<comment type="caution">
    <text evidence="7">The sequence shown here is derived from an EMBL/GenBank/DDBJ whole genome shotgun (WGS) entry which is preliminary data.</text>
</comment>
<sequence>MATTTSSTAGTAEEGPKSSNMRSLSRAMEVFAELQRAERPQRLSDLARNCGMSLPTTLRILRVLQDFGMVSQTDKSYRIGPAVLPAARSFLENDPLVVAARPVLQQVASQTGLTASLYSRLGFERILVARVDGEAPLRYDLPLGKRLPLTLGAAGKILLASASDDELQQAVAAAVAAGQEDADLTAKELRARLPEPGTDYAFSADERATGVLSVAMAVPNRTGRPTESISLTSPVEAASEATLKAGVPELRRAASRLSELLEGSVY</sequence>
<feature type="domain" description="HTH iclR-type" evidence="5">
    <location>
        <begin position="21"/>
        <end position="81"/>
    </location>
</feature>
<organism evidence="7 8">
    <name type="scientific">Pseudarthrobacter phenanthrenivorans</name>
    <name type="common">Arthrobacter phenanthrenivorans</name>
    <dbReference type="NCBI Taxonomy" id="361575"/>
    <lineage>
        <taxon>Bacteria</taxon>
        <taxon>Bacillati</taxon>
        <taxon>Actinomycetota</taxon>
        <taxon>Actinomycetes</taxon>
        <taxon>Micrococcales</taxon>
        <taxon>Micrococcaceae</taxon>
        <taxon>Pseudarthrobacter</taxon>
    </lineage>
</organism>
<evidence type="ECO:0000313" key="7">
    <source>
        <dbReference type="EMBL" id="KIC65881.1"/>
    </source>
</evidence>
<dbReference type="OrthoDB" id="4068713at2"/>
<gene>
    <name evidence="7" type="ORF">RM50_14320</name>
</gene>
<protein>
    <submittedName>
        <fullName evidence="7">IclR family transcriptional regulator</fullName>
    </submittedName>
</protein>
<dbReference type="InterPro" id="IPR036388">
    <property type="entry name" value="WH-like_DNA-bd_sf"/>
</dbReference>
<dbReference type="Proteomes" id="UP000031196">
    <property type="component" value="Unassembled WGS sequence"/>
</dbReference>
<dbReference type="Pfam" id="PF09339">
    <property type="entry name" value="HTH_IclR"/>
    <property type="match status" value="1"/>
</dbReference>
<dbReference type="InterPro" id="IPR005471">
    <property type="entry name" value="Tscrpt_reg_IclR_N"/>
</dbReference>
<dbReference type="PANTHER" id="PTHR30136">
    <property type="entry name" value="HELIX-TURN-HELIX TRANSCRIPTIONAL REGULATOR, ICLR FAMILY"/>
    <property type="match status" value="1"/>
</dbReference>